<dbReference type="EMBL" id="CAJVPY010062741">
    <property type="protein sequence ID" value="CAG8822902.1"/>
    <property type="molecule type" value="Genomic_DNA"/>
</dbReference>
<gene>
    <name evidence="2" type="ORF">DERYTH_LOCUS27392</name>
</gene>
<protein>
    <submittedName>
        <fullName evidence="2">10078_t:CDS:1</fullName>
    </submittedName>
</protein>
<name>A0A9N9KDW2_9GLOM</name>
<comment type="caution">
    <text evidence="2">The sequence shown here is derived from an EMBL/GenBank/DDBJ whole genome shotgun (WGS) entry which is preliminary data.</text>
</comment>
<feature type="non-terminal residue" evidence="2">
    <location>
        <position position="117"/>
    </location>
</feature>
<accession>A0A9N9KDW2</accession>
<sequence length="117" mass="13133">GSLVCVSFCTMCKSLSQKSAKSKPKSMMNSPQKLILAMPTSVLETYHNNFNQIVNEFERIKRTIMTHQNKINQRYSLIQSMSRRESDQQSEASSSSIRSSNSSGSGRIQYSNISSTI</sequence>
<proteinExistence type="predicted"/>
<keyword evidence="3" id="KW-1185">Reference proteome</keyword>
<dbReference type="AlphaFoldDB" id="A0A9N9KDW2"/>
<evidence type="ECO:0000313" key="3">
    <source>
        <dbReference type="Proteomes" id="UP000789405"/>
    </source>
</evidence>
<reference evidence="2" key="1">
    <citation type="submission" date="2021-06" db="EMBL/GenBank/DDBJ databases">
        <authorList>
            <person name="Kallberg Y."/>
            <person name="Tangrot J."/>
            <person name="Rosling A."/>
        </authorList>
    </citation>
    <scope>NUCLEOTIDE SEQUENCE</scope>
    <source>
        <strain evidence="2">MA453B</strain>
    </source>
</reference>
<evidence type="ECO:0000313" key="2">
    <source>
        <dbReference type="EMBL" id="CAG8822902.1"/>
    </source>
</evidence>
<feature type="region of interest" description="Disordered" evidence="1">
    <location>
        <begin position="78"/>
        <end position="117"/>
    </location>
</feature>
<evidence type="ECO:0000256" key="1">
    <source>
        <dbReference type="SAM" id="MobiDB-lite"/>
    </source>
</evidence>
<organism evidence="2 3">
    <name type="scientific">Dentiscutata erythropus</name>
    <dbReference type="NCBI Taxonomy" id="1348616"/>
    <lineage>
        <taxon>Eukaryota</taxon>
        <taxon>Fungi</taxon>
        <taxon>Fungi incertae sedis</taxon>
        <taxon>Mucoromycota</taxon>
        <taxon>Glomeromycotina</taxon>
        <taxon>Glomeromycetes</taxon>
        <taxon>Diversisporales</taxon>
        <taxon>Gigasporaceae</taxon>
        <taxon>Dentiscutata</taxon>
    </lineage>
</organism>
<dbReference type="Proteomes" id="UP000789405">
    <property type="component" value="Unassembled WGS sequence"/>
</dbReference>
<feature type="compositionally biased region" description="Low complexity" evidence="1">
    <location>
        <begin position="89"/>
        <end position="111"/>
    </location>
</feature>